<comment type="caution">
    <text evidence="2">The sequence shown here is derived from an EMBL/GenBank/DDBJ whole genome shotgun (WGS) entry which is preliminary data.</text>
</comment>
<gene>
    <name evidence="2" type="ORF">CHRIB12_LOCUS15354</name>
</gene>
<reference evidence="2" key="1">
    <citation type="submission" date="2020-05" db="EMBL/GenBank/DDBJ databases">
        <authorList>
            <person name="Rincon C."/>
            <person name="Sanders R I."/>
            <person name="Robbins C."/>
            <person name="Chaturvedi A."/>
        </authorList>
    </citation>
    <scope>NUCLEOTIDE SEQUENCE</scope>
    <source>
        <strain evidence="2">CHB12</strain>
    </source>
</reference>
<evidence type="ECO:0000313" key="3">
    <source>
        <dbReference type="Proteomes" id="UP000684084"/>
    </source>
</evidence>
<organism evidence="2 3">
    <name type="scientific">Rhizophagus irregularis</name>
    <dbReference type="NCBI Taxonomy" id="588596"/>
    <lineage>
        <taxon>Eukaryota</taxon>
        <taxon>Fungi</taxon>
        <taxon>Fungi incertae sedis</taxon>
        <taxon>Mucoromycota</taxon>
        <taxon>Glomeromycotina</taxon>
        <taxon>Glomeromycetes</taxon>
        <taxon>Glomerales</taxon>
        <taxon>Glomeraceae</taxon>
        <taxon>Rhizophagus</taxon>
    </lineage>
</organism>
<proteinExistence type="predicted"/>
<feature type="domain" description="F-box" evidence="1">
    <location>
        <begin position="7"/>
        <end position="52"/>
    </location>
</feature>
<dbReference type="Pfam" id="PF12937">
    <property type="entry name" value="F-box-like"/>
    <property type="match status" value="1"/>
</dbReference>
<dbReference type="Proteomes" id="UP000684084">
    <property type="component" value="Unassembled WGS sequence"/>
</dbReference>
<evidence type="ECO:0000259" key="1">
    <source>
        <dbReference type="Pfam" id="PF12937"/>
    </source>
</evidence>
<dbReference type="InterPro" id="IPR001810">
    <property type="entry name" value="F-box_dom"/>
</dbReference>
<dbReference type="EMBL" id="CAGKOT010000036">
    <property type="protein sequence ID" value="CAB5376569.1"/>
    <property type="molecule type" value="Genomic_DNA"/>
</dbReference>
<dbReference type="OrthoDB" id="2340948at2759"/>
<name>A0A915ZGR9_9GLOM</name>
<protein>
    <recommendedName>
        <fullName evidence="1">F-box domain-containing protein</fullName>
    </recommendedName>
</protein>
<sequence length="524" mass="61725">MGEYSPYLPSECLQEIFKYIDENDTKTLYSILLVNRLWCSNIVSILWRNPFKNQKEEKISYKILLTLLSYNPFTTTHTLSSTSTIDNNDDDKEQPIIKSFKESTILTRFDYPYFIKKLDLTNMLKMIFYLTEDKKKEEIKFKNLKKYNNSSSIFEKIWKIITSNSNIETLIINTIDCHKFSKYLEPFFKIPETKKCFSTLKSLTLKLKPQDSLILSELINCINDKIKDIELEISYKSTITCFDSNLIINLISSQKNLEKFHYKDDSGNLFIYPIILKLRDHSHSIKSLTLEQSCSIDVDLFSSFENFYNLQELSFKNFNFEGNHDLFSNIKFPKLKSLSFDDIKSRNQQYMAYVSEPIMNFIQNHSTNLNHLSMNVLDVIMKDTFKTISQCCSNLTSFSCATNDQNDMKFIYLIFKNNPYLKSIDLCIIFPIRNSILETFAREIPESINNITIGYSILGKVQVNTFLKELKCDKLKSFKFNWQNPKNVDIDKMAREISKDKGWIFKGCELKPTQYQRKYIIEWE</sequence>
<evidence type="ECO:0000313" key="2">
    <source>
        <dbReference type="EMBL" id="CAB5376569.1"/>
    </source>
</evidence>
<dbReference type="AlphaFoldDB" id="A0A915ZGR9"/>
<dbReference type="VEuPathDB" id="FungiDB:RhiirFUN_019452"/>
<accession>A0A915ZGR9</accession>